<evidence type="ECO:0000259" key="3">
    <source>
        <dbReference type="PROSITE" id="PS50158"/>
    </source>
</evidence>
<evidence type="ECO:0000313" key="4">
    <source>
        <dbReference type="EMBL" id="PVH34401.1"/>
    </source>
</evidence>
<dbReference type="InterPro" id="IPR036875">
    <property type="entry name" value="Znf_CCHC_sf"/>
</dbReference>
<keyword evidence="1" id="KW-0479">Metal-binding</keyword>
<dbReference type="EMBL" id="CM008053">
    <property type="protein sequence ID" value="PVH34401.1"/>
    <property type="molecule type" value="Genomic_DNA"/>
</dbReference>
<feature type="domain" description="CCHC-type" evidence="3">
    <location>
        <begin position="182"/>
        <end position="197"/>
    </location>
</feature>
<dbReference type="Proteomes" id="UP000243499">
    <property type="component" value="Chromosome 8"/>
</dbReference>
<feature type="domain" description="CCHC-type" evidence="3">
    <location>
        <begin position="160"/>
        <end position="174"/>
    </location>
</feature>
<evidence type="ECO:0000256" key="2">
    <source>
        <dbReference type="SAM" id="MobiDB-lite"/>
    </source>
</evidence>
<feature type="domain" description="CCHC-type" evidence="3">
    <location>
        <begin position="201"/>
        <end position="216"/>
    </location>
</feature>
<dbReference type="GO" id="GO:0008270">
    <property type="term" value="F:zinc ion binding"/>
    <property type="evidence" value="ECO:0007669"/>
    <property type="project" value="UniProtKB-KW"/>
</dbReference>
<dbReference type="SUPFAM" id="SSF57756">
    <property type="entry name" value="Retrovirus zinc finger-like domains"/>
    <property type="match status" value="3"/>
</dbReference>
<dbReference type="GO" id="GO:0003676">
    <property type="term" value="F:nucleic acid binding"/>
    <property type="evidence" value="ECO:0007669"/>
    <property type="project" value="InterPro"/>
</dbReference>
<evidence type="ECO:0000256" key="1">
    <source>
        <dbReference type="PROSITE-ProRule" id="PRU00047"/>
    </source>
</evidence>
<dbReference type="PROSITE" id="PS50158">
    <property type="entry name" value="ZF_CCHC"/>
    <property type="match status" value="4"/>
</dbReference>
<dbReference type="AlphaFoldDB" id="A0A2T8I9S2"/>
<dbReference type="Pfam" id="PF00098">
    <property type="entry name" value="zf-CCHC"/>
    <property type="match status" value="3"/>
</dbReference>
<protein>
    <recommendedName>
        <fullName evidence="3">CCHC-type domain-containing protein</fullName>
    </recommendedName>
</protein>
<name>A0A2T8I9S2_9POAL</name>
<accession>A0A2T8I9S2</accession>
<feature type="region of interest" description="Disordered" evidence="2">
    <location>
        <begin position="1"/>
        <end position="116"/>
    </location>
</feature>
<reference evidence="4" key="1">
    <citation type="submission" date="2018-04" db="EMBL/GenBank/DDBJ databases">
        <title>WGS assembly of Panicum hallii.</title>
        <authorList>
            <person name="Lovell J."/>
            <person name="Jenkins J."/>
            <person name="Lowry D."/>
            <person name="Mamidi S."/>
            <person name="Sreedasyam A."/>
            <person name="Weng X."/>
            <person name="Barry K."/>
            <person name="Bonette J."/>
            <person name="Campitelli B."/>
            <person name="Daum C."/>
            <person name="Gordon S."/>
            <person name="Gould B."/>
            <person name="Lipzen A."/>
            <person name="Macqueen A."/>
            <person name="Palacio-Mejia J."/>
            <person name="Plott C."/>
            <person name="Shakirov E."/>
            <person name="Shu S."/>
            <person name="Yoshinaga Y."/>
            <person name="Zane M."/>
            <person name="Rokhsar D."/>
            <person name="Grimwood J."/>
            <person name="Schmutz J."/>
            <person name="Juenger T."/>
        </authorList>
    </citation>
    <scope>NUCLEOTIDE SEQUENCE [LARGE SCALE GENOMIC DNA]</scope>
    <source>
        <strain evidence="4">FIL2</strain>
    </source>
</reference>
<keyword evidence="1" id="KW-0863">Zinc-finger</keyword>
<sequence length="355" mass="38464">MAQRWRSRARRDPDVDDDDEDDDVGNEDLSLEIVARARRKRHGASGGGTPGLADLLQVSSGDEEAGEDAVVELGEAEEPRRKQRKKHRKEAAEAAAAAATSAPGEEQQEVGGTQQGPIGIAESVLTEDGADVPASDNMVLRKLLRIPRYFDPGESLLETCYNCSEEGHVAANCPMEKRKKPCFVCGLFGHNAKQCTQGQDCFICKKRGHMAKDCPDKHKRNDHQSTLCLRCGEIGHDMFGCTNDYPPDDIKCNSVPAANLDPCSSHESSRIASPLMVIYAVLMSLTIAPNNCAKSGHSGLGCAKQRRETSAISTPTECYKCGEEGHFARGCTKNAKPSHRHARTFLGSTTLPSSL</sequence>
<feature type="domain" description="CCHC-type" evidence="3">
    <location>
        <begin position="318"/>
        <end position="333"/>
    </location>
</feature>
<dbReference type="InterPro" id="IPR001878">
    <property type="entry name" value="Znf_CCHC"/>
</dbReference>
<organism evidence="4">
    <name type="scientific">Panicum hallii</name>
    <dbReference type="NCBI Taxonomy" id="206008"/>
    <lineage>
        <taxon>Eukaryota</taxon>
        <taxon>Viridiplantae</taxon>
        <taxon>Streptophyta</taxon>
        <taxon>Embryophyta</taxon>
        <taxon>Tracheophyta</taxon>
        <taxon>Spermatophyta</taxon>
        <taxon>Magnoliopsida</taxon>
        <taxon>Liliopsida</taxon>
        <taxon>Poales</taxon>
        <taxon>Poaceae</taxon>
        <taxon>PACMAD clade</taxon>
        <taxon>Panicoideae</taxon>
        <taxon>Panicodae</taxon>
        <taxon>Paniceae</taxon>
        <taxon>Panicinae</taxon>
        <taxon>Panicum</taxon>
        <taxon>Panicum sect. Panicum</taxon>
    </lineage>
</organism>
<dbReference type="PANTHER" id="PTHR46978:SF1">
    <property type="entry name" value="ZINC KNUCKLE (CCHC-TYPE) FAMILY PROTEIN"/>
    <property type="match status" value="1"/>
</dbReference>
<feature type="compositionally biased region" description="Acidic residues" evidence="2">
    <location>
        <begin position="14"/>
        <end position="30"/>
    </location>
</feature>
<dbReference type="PANTHER" id="PTHR46978">
    <property type="entry name" value="ZINC KNUCKLE (CCHC-TYPE) FAMILY PROTEIN"/>
    <property type="match status" value="1"/>
</dbReference>
<dbReference type="Gene3D" id="4.10.60.10">
    <property type="entry name" value="Zinc finger, CCHC-type"/>
    <property type="match status" value="3"/>
</dbReference>
<proteinExistence type="predicted"/>
<keyword evidence="1" id="KW-0862">Zinc</keyword>
<gene>
    <name evidence="4" type="ORF">PAHAL_8G213400</name>
</gene>
<dbReference type="SMART" id="SM00343">
    <property type="entry name" value="ZnF_C2HC"/>
    <property type="match status" value="5"/>
</dbReference>
<feature type="compositionally biased region" description="Acidic residues" evidence="2">
    <location>
        <begin position="61"/>
        <end position="76"/>
    </location>
</feature>
<dbReference type="Gramene" id="PVH34401">
    <property type="protein sequence ID" value="PVH34401"/>
    <property type="gene ID" value="PAHAL_8G213400"/>
</dbReference>